<evidence type="ECO:0000259" key="3">
    <source>
        <dbReference type="PROSITE" id="PS50883"/>
    </source>
</evidence>
<dbReference type="PROSITE" id="PS50883">
    <property type="entry name" value="EAL"/>
    <property type="match status" value="1"/>
</dbReference>
<keyword evidence="1" id="KW-0597">Phosphoprotein</keyword>
<dbReference type="PROSITE" id="PS50110">
    <property type="entry name" value="RESPONSE_REGULATORY"/>
    <property type="match status" value="1"/>
</dbReference>
<dbReference type="Pfam" id="PF00072">
    <property type="entry name" value="Response_reg"/>
    <property type="match status" value="1"/>
</dbReference>
<dbReference type="InterPro" id="IPR029787">
    <property type="entry name" value="Nucleotide_cyclase"/>
</dbReference>
<evidence type="ECO:0008006" key="7">
    <source>
        <dbReference type="Google" id="ProtNLM"/>
    </source>
</evidence>
<dbReference type="SMART" id="SM00267">
    <property type="entry name" value="GGDEF"/>
    <property type="match status" value="1"/>
</dbReference>
<dbReference type="PROSITE" id="PS50887">
    <property type="entry name" value="GGDEF"/>
    <property type="match status" value="1"/>
</dbReference>
<protein>
    <recommendedName>
        <fullName evidence="7">GGDEF domain-containing response regulator</fullName>
    </recommendedName>
</protein>
<dbReference type="InterPro" id="IPR011006">
    <property type="entry name" value="CheY-like_superfamily"/>
</dbReference>
<dbReference type="FunFam" id="3.30.70.270:FF:000001">
    <property type="entry name" value="Diguanylate cyclase domain protein"/>
    <property type="match status" value="1"/>
</dbReference>
<dbReference type="Proteomes" id="UP000240739">
    <property type="component" value="Unassembled WGS sequence"/>
</dbReference>
<gene>
    <name evidence="5" type="ORF">C7Y72_13545</name>
</gene>
<reference evidence="5 6" key="1">
    <citation type="submission" date="2018-03" db="EMBL/GenBank/DDBJ databases">
        <title>Aquarubrobacter algicola gen. nov., sp. nov., a novel actinobacterium isolated from shallow eutrophic lake during the end of cyanobacterial harmful algal blooms.</title>
        <authorList>
            <person name="Chun S.J."/>
        </authorList>
    </citation>
    <scope>NUCLEOTIDE SEQUENCE [LARGE SCALE GENOMIC DNA]</scope>
    <source>
        <strain evidence="5 6">Seoho-28</strain>
    </source>
</reference>
<dbReference type="InterPro" id="IPR035919">
    <property type="entry name" value="EAL_sf"/>
</dbReference>
<dbReference type="InterPro" id="IPR043128">
    <property type="entry name" value="Rev_trsase/Diguanyl_cyclase"/>
</dbReference>
<dbReference type="Gene3D" id="3.30.70.270">
    <property type="match status" value="1"/>
</dbReference>
<dbReference type="SMART" id="SM00052">
    <property type="entry name" value="EAL"/>
    <property type="match status" value="1"/>
</dbReference>
<sequence length="586" mass="62876">MTIVVGTDGRPRPARDHGPGAAALRILVIEDNPGDAVLVREMLRETAETGYVLTHTRRLRDGIAHLLEAGADCVLLDLALPDATGLDAVAQLRTVAVDLPIIVLSGRADETLAVRAVQEGAQDYLIKGQVDPRLLARSITYAIERKRAEVQLAHQALHDALTGLPNRALFLDRLAQALSRMDRHEAQVAVLFLDLDRFKIVNDSLGHGAGDRLLVDVAARLQDALRGGDTAARFGGDEFAVLCEAVDGERQAIAIAERIAAALDAPFQLGGEEVFVRTSVGIALAGGRGDGGPDAVVRDADAAMYRAKERGGGVYEVFDDGMRERALRRLETENSLRRALLHDEFVLHYQPQVRMVTGAITGVEALVRWNHPERGLVSPAEFITSAEETGLITTLGAWVLEEACRQSAAWSAARPGHPPITVSVNLSARQIAHPDLVATVAATIERTGVDPATLCFEVTETAVTDDHDRAASVLHQLKALGLTLAIDDFGTGYSSLRALQRFPFDAVKIDRSFVRGIETSEQEAAIVAAIVSLSHALGLRTVAEGIEDVRQVQRLRGLGCDTAQGYFFARPAAPEALAELLGVTPG</sequence>
<dbReference type="Pfam" id="PF00990">
    <property type="entry name" value="GGDEF"/>
    <property type="match status" value="1"/>
</dbReference>
<dbReference type="CDD" id="cd01948">
    <property type="entry name" value="EAL"/>
    <property type="match status" value="1"/>
</dbReference>
<dbReference type="CDD" id="cd01949">
    <property type="entry name" value="GGDEF"/>
    <property type="match status" value="1"/>
</dbReference>
<dbReference type="EMBL" id="PYYB01000001">
    <property type="protein sequence ID" value="PTL60587.1"/>
    <property type="molecule type" value="Genomic_DNA"/>
</dbReference>
<comment type="caution">
    <text evidence="5">The sequence shown here is derived from an EMBL/GenBank/DDBJ whole genome shotgun (WGS) entry which is preliminary data.</text>
</comment>
<feature type="domain" description="GGDEF" evidence="4">
    <location>
        <begin position="186"/>
        <end position="320"/>
    </location>
</feature>
<feature type="modified residue" description="4-aspartylphosphate" evidence="1">
    <location>
        <position position="77"/>
    </location>
</feature>
<dbReference type="NCBIfam" id="TIGR00254">
    <property type="entry name" value="GGDEF"/>
    <property type="match status" value="1"/>
</dbReference>
<feature type="domain" description="EAL" evidence="3">
    <location>
        <begin position="329"/>
        <end position="585"/>
    </location>
</feature>
<name>A0A2T4UMX2_9ACTN</name>
<evidence type="ECO:0000259" key="2">
    <source>
        <dbReference type="PROSITE" id="PS50110"/>
    </source>
</evidence>
<evidence type="ECO:0000313" key="5">
    <source>
        <dbReference type="EMBL" id="PTL60587.1"/>
    </source>
</evidence>
<evidence type="ECO:0000256" key="1">
    <source>
        <dbReference type="PROSITE-ProRule" id="PRU00169"/>
    </source>
</evidence>
<dbReference type="PANTHER" id="PTHR44757:SF2">
    <property type="entry name" value="BIOFILM ARCHITECTURE MAINTENANCE PROTEIN MBAA"/>
    <property type="match status" value="1"/>
</dbReference>
<dbReference type="Gene3D" id="3.20.20.450">
    <property type="entry name" value="EAL domain"/>
    <property type="match status" value="1"/>
</dbReference>
<dbReference type="GO" id="GO:0000160">
    <property type="term" value="P:phosphorelay signal transduction system"/>
    <property type="evidence" value="ECO:0007669"/>
    <property type="project" value="InterPro"/>
</dbReference>
<organism evidence="5 6">
    <name type="scientific">Paraconexibacter algicola</name>
    <dbReference type="NCBI Taxonomy" id="2133960"/>
    <lineage>
        <taxon>Bacteria</taxon>
        <taxon>Bacillati</taxon>
        <taxon>Actinomycetota</taxon>
        <taxon>Thermoleophilia</taxon>
        <taxon>Solirubrobacterales</taxon>
        <taxon>Paraconexibacteraceae</taxon>
        <taxon>Paraconexibacter</taxon>
    </lineage>
</organism>
<dbReference type="SMART" id="SM00448">
    <property type="entry name" value="REC"/>
    <property type="match status" value="1"/>
</dbReference>
<dbReference type="Pfam" id="PF00563">
    <property type="entry name" value="EAL"/>
    <property type="match status" value="1"/>
</dbReference>
<evidence type="ECO:0000313" key="6">
    <source>
        <dbReference type="Proteomes" id="UP000240739"/>
    </source>
</evidence>
<dbReference type="SUPFAM" id="SSF55073">
    <property type="entry name" value="Nucleotide cyclase"/>
    <property type="match status" value="1"/>
</dbReference>
<feature type="domain" description="Response regulatory" evidence="2">
    <location>
        <begin position="25"/>
        <end position="142"/>
    </location>
</feature>
<dbReference type="Gene3D" id="3.40.50.2300">
    <property type="match status" value="1"/>
</dbReference>
<dbReference type="InterPro" id="IPR052155">
    <property type="entry name" value="Biofilm_reg_signaling"/>
</dbReference>
<accession>A0A2T4UMX2</accession>
<dbReference type="FunFam" id="3.20.20.450:FF:000001">
    <property type="entry name" value="Cyclic di-GMP phosphodiesterase yahA"/>
    <property type="match status" value="1"/>
</dbReference>
<dbReference type="InterPro" id="IPR001789">
    <property type="entry name" value="Sig_transdc_resp-reg_receiver"/>
</dbReference>
<dbReference type="CDD" id="cd00156">
    <property type="entry name" value="REC"/>
    <property type="match status" value="1"/>
</dbReference>
<dbReference type="InterPro" id="IPR000160">
    <property type="entry name" value="GGDEF_dom"/>
</dbReference>
<dbReference type="OrthoDB" id="8864477at2"/>
<dbReference type="RefSeq" id="WP_107569358.1">
    <property type="nucleotide sequence ID" value="NZ_PYYB01000001.1"/>
</dbReference>
<proteinExistence type="predicted"/>
<dbReference type="SUPFAM" id="SSF52172">
    <property type="entry name" value="CheY-like"/>
    <property type="match status" value="1"/>
</dbReference>
<dbReference type="AlphaFoldDB" id="A0A2T4UMX2"/>
<evidence type="ECO:0000259" key="4">
    <source>
        <dbReference type="PROSITE" id="PS50887"/>
    </source>
</evidence>
<dbReference type="PANTHER" id="PTHR44757">
    <property type="entry name" value="DIGUANYLATE CYCLASE DGCP"/>
    <property type="match status" value="1"/>
</dbReference>
<keyword evidence="6" id="KW-1185">Reference proteome</keyword>
<dbReference type="SUPFAM" id="SSF141868">
    <property type="entry name" value="EAL domain-like"/>
    <property type="match status" value="1"/>
</dbReference>
<dbReference type="InterPro" id="IPR001633">
    <property type="entry name" value="EAL_dom"/>
</dbReference>